<evidence type="ECO:0000313" key="3">
    <source>
        <dbReference type="Proteomes" id="UP000807159"/>
    </source>
</evidence>
<evidence type="ECO:0000313" key="2">
    <source>
        <dbReference type="EMBL" id="KAH8489797.1"/>
    </source>
</evidence>
<sequence length="131" mass="14944">MHCTHRDKTPVHYNSATWATHCLQVLLLVFSVVGLPGLALKWRQQQRFFCGSQDLLYRMKVLGDNTLRGAPWTCFEMETTTAILLWLSGLALSDEIVGLPGLALKWRQQQLFFCGSQDLLYRMKVLGDNTL</sequence>
<protein>
    <submittedName>
        <fullName evidence="2">Uncharacterized protein</fullName>
    </submittedName>
</protein>
<keyword evidence="1" id="KW-0472">Membrane</keyword>
<comment type="caution">
    <text evidence="2">The sequence shown here is derived from an EMBL/GenBank/DDBJ whole genome shotgun (WGS) entry which is preliminary data.</text>
</comment>
<accession>A0A8T2XCQ0</accession>
<dbReference type="EMBL" id="JACEGQ020000014">
    <property type="protein sequence ID" value="KAH8489797.1"/>
    <property type="molecule type" value="Genomic_DNA"/>
</dbReference>
<keyword evidence="1" id="KW-0812">Transmembrane</keyword>
<evidence type="ECO:0000256" key="1">
    <source>
        <dbReference type="SAM" id="Phobius"/>
    </source>
</evidence>
<keyword evidence="3" id="KW-1185">Reference proteome</keyword>
<reference evidence="2" key="1">
    <citation type="journal article" date="2021" name="J. Hered.">
        <title>Genome Assembly of Salicaceae Populus deltoides (Eastern Cottonwood) I-69 Based on Nanopore Sequencing and Hi-C Technologies.</title>
        <authorList>
            <person name="Bai S."/>
            <person name="Wu H."/>
            <person name="Zhang J."/>
            <person name="Pan Z."/>
            <person name="Zhao W."/>
            <person name="Li Z."/>
            <person name="Tong C."/>
        </authorList>
    </citation>
    <scope>NUCLEOTIDE SEQUENCE</scope>
    <source>
        <tissue evidence="2">Leaf</tissue>
    </source>
</reference>
<feature type="transmembrane region" description="Helical" evidence="1">
    <location>
        <begin position="18"/>
        <end position="40"/>
    </location>
</feature>
<dbReference type="AlphaFoldDB" id="A0A8T2XCQ0"/>
<organism evidence="2 3">
    <name type="scientific">Populus deltoides</name>
    <name type="common">Eastern poplar</name>
    <name type="synonym">Eastern cottonwood</name>
    <dbReference type="NCBI Taxonomy" id="3696"/>
    <lineage>
        <taxon>Eukaryota</taxon>
        <taxon>Viridiplantae</taxon>
        <taxon>Streptophyta</taxon>
        <taxon>Embryophyta</taxon>
        <taxon>Tracheophyta</taxon>
        <taxon>Spermatophyta</taxon>
        <taxon>Magnoliopsida</taxon>
        <taxon>eudicotyledons</taxon>
        <taxon>Gunneridae</taxon>
        <taxon>Pentapetalae</taxon>
        <taxon>rosids</taxon>
        <taxon>fabids</taxon>
        <taxon>Malpighiales</taxon>
        <taxon>Salicaceae</taxon>
        <taxon>Saliceae</taxon>
        <taxon>Populus</taxon>
    </lineage>
</organism>
<proteinExistence type="predicted"/>
<keyword evidence="1" id="KW-1133">Transmembrane helix</keyword>
<dbReference type="Proteomes" id="UP000807159">
    <property type="component" value="Chromosome 14"/>
</dbReference>
<gene>
    <name evidence="2" type="ORF">H0E87_025135</name>
</gene>
<name>A0A8T2XCQ0_POPDE</name>